<dbReference type="KEGG" id="pka:PQ456_16595"/>
<reference evidence="5 6" key="1">
    <citation type="submission" date="2023-02" db="EMBL/GenBank/DDBJ databases">
        <title>Genome sequence of Paenibacillus kyungheensis KACC 18744.</title>
        <authorList>
            <person name="Kim S."/>
            <person name="Heo J."/>
            <person name="Kwon S.-W."/>
        </authorList>
    </citation>
    <scope>NUCLEOTIDE SEQUENCE [LARGE SCALE GENOMIC DNA]</scope>
    <source>
        <strain evidence="5 6">KACC 18744</strain>
    </source>
</reference>
<organism evidence="5 6">
    <name type="scientific">Paenibacillus kyungheensis</name>
    <dbReference type="NCBI Taxonomy" id="1452732"/>
    <lineage>
        <taxon>Bacteria</taxon>
        <taxon>Bacillati</taxon>
        <taxon>Bacillota</taxon>
        <taxon>Bacilli</taxon>
        <taxon>Bacillales</taxon>
        <taxon>Paenibacillaceae</taxon>
        <taxon>Paenibacillus</taxon>
    </lineage>
</organism>
<name>A0AAX3LY50_9BACL</name>
<keyword evidence="6" id="KW-1185">Reference proteome</keyword>
<accession>A0AAX3LY50</accession>
<feature type="domain" description="Phosphoribosyl-dephospho-CoA transferase MdcG N-terminal" evidence="4">
    <location>
        <begin position="7"/>
        <end position="80"/>
    </location>
</feature>
<evidence type="ECO:0000256" key="1">
    <source>
        <dbReference type="ARBA" id="ARBA00022679"/>
    </source>
</evidence>
<feature type="domain" description="Phosphoribosyl-dephospho-CoA transferase MdcG C-terminal" evidence="3">
    <location>
        <begin position="101"/>
        <end position="214"/>
    </location>
</feature>
<evidence type="ECO:0000256" key="2">
    <source>
        <dbReference type="ARBA" id="ARBA00022695"/>
    </source>
</evidence>
<keyword evidence="2" id="KW-0548">Nucleotidyltransferase</keyword>
<dbReference type="AlphaFoldDB" id="A0AAX3LY50"/>
<dbReference type="InterPro" id="IPR017557">
    <property type="entry name" value="Holo-ACP_synthase"/>
</dbReference>
<sequence>MGLITAPHDLLQLHPHWTEAEELQHVPSWVHVSLQQTPWVVVRRAPALEGQVAVGVRGQERHLRQALNIPASLIVQKVTPEQLIASQFDSNLQTASANDRWDSMPVLQALKQLYSHWHNNQMIWGPTGSAGFELATGHPTLTMTSDLDILLRCSQSIDRVRAEQLWQQTLDLPVRVDVQIETPYGAVALSEWAKPATDRVLMRTLQGPVLVKDPWNPRLA</sequence>
<proteinExistence type="predicted"/>
<dbReference type="Pfam" id="PF20866">
    <property type="entry name" value="MdcG_N"/>
    <property type="match status" value="1"/>
</dbReference>
<evidence type="ECO:0000259" key="3">
    <source>
        <dbReference type="Pfam" id="PF10620"/>
    </source>
</evidence>
<evidence type="ECO:0000313" key="5">
    <source>
        <dbReference type="EMBL" id="WCT54806.1"/>
    </source>
</evidence>
<dbReference type="NCBIfam" id="TIGR03135">
    <property type="entry name" value="malonate_mdcG"/>
    <property type="match status" value="1"/>
</dbReference>
<gene>
    <name evidence="5" type="ORF">PQ456_16595</name>
</gene>
<dbReference type="NCBIfam" id="NF002332">
    <property type="entry name" value="PRK01293.1"/>
    <property type="match status" value="1"/>
</dbReference>
<dbReference type="EMBL" id="CP117416">
    <property type="protein sequence ID" value="WCT54806.1"/>
    <property type="molecule type" value="Genomic_DNA"/>
</dbReference>
<protein>
    <submittedName>
        <fullName evidence="5">Malonate decarboxylase holo-ACP synthase</fullName>
    </submittedName>
</protein>
<keyword evidence="1" id="KW-0808">Transferase</keyword>
<dbReference type="InterPro" id="IPR048903">
    <property type="entry name" value="MdcG_N"/>
</dbReference>
<dbReference type="RefSeq" id="WP_273613289.1">
    <property type="nucleotide sequence ID" value="NZ_CP117416.1"/>
</dbReference>
<evidence type="ECO:0000259" key="4">
    <source>
        <dbReference type="Pfam" id="PF20866"/>
    </source>
</evidence>
<evidence type="ECO:0000313" key="6">
    <source>
        <dbReference type="Proteomes" id="UP001220509"/>
    </source>
</evidence>
<dbReference type="Pfam" id="PF10620">
    <property type="entry name" value="MdcG"/>
    <property type="match status" value="1"/>
</dbReference>
<dbReference type="GO" id="GO:0016779">
    <property type="term" value="F:nucleotidyltransferase activity"/>
    <property type="evidence" value="ECO:0007669"/>
    <property type="project" value="UniProtKB-KW"/>
</dbReference>
<dbReference type="Proteomes" id="UP001220509">
    <property type="component" value="Chromosome"/>
</dbReference>
<dbReference type="InterPro" id="IPR049180">
    <property type="entry name" value="MdcG_C"/>
</dbReference>